<evidence type="ECO:0000259" key="6">
    <source>
        <dbReference type="Pfam" id="PF02776"/>
    </source>
</evidence>
<proteinExistence type="inferred from homology"/>
<evidence type="ECO:0000259" key="5">
    <source>
        <dbReference type="Pfam" id="PF02775"/>
    </source>
</evidence>
<keyword evidence="2 3" id="KW-0786">Thiamine pyrophosphate</keyword>
<dbReference type="GO" id="GO:0009099">
    <property type="term" value="P:L-valine biosynthetic process"/>
    <property type="evidence" value="ECO:0007669"/>
    <property type="project" value="TreeGrafter"/>
</dbReference>
<dbReference type="SUPFAM" id="SSF52467">
    <property type="entry name" value="DHS-like NAD/FAD-binding domain"/>
    <property type="match status" value="1"/>
</dbReference>
<dbReference type="InterPro" id="IPR011766">
    <property type="entry name" value="TPP_enzyme_TPP-bd"/>
</dbReference>
<sequence length="510" mass="56691">MNVAEKLVEILEEEKIEHIFGIPGEQIMPMYKALSESEIQHILTRHEQAAAHAADAYYRSSGKVGVCISTAAPGALNFTMALATAFKDSIPILVLTGDNDLDKRNTDYFQSIPQFEMFKHITSESFSPLNGTEAVFCLRVALFYLKNNPKGPIHINLSKDVLLSEEFEDHDLCTLCENDLSKIVDAQKLIDKAQKPLFILGAGAVSQKIAIRAFAEMYKIPVVTTFHGRGILDESDDLNLGMIGIRSTPRAKFAYENSDCIIALGIKASERTLQEIPDYLIHVNINKDVLVGKYPIHGKVEDFLLEINLKKADWLDEILKIPNEIEIEGIYDDLKPQAAINSILNKYPNNIVVSDAGSHTTWTTLLKKCNDSGKLIFSGGFAPMGYAIPAAIGVAIANLDEKIIVINGDGDFQMNLQELATIKDNNLNIIIFIIDNSEFSILRQWQESFYDMDPYQVELNNPDFLKLASSYGIDAVCVDNIEDLELVLNKEVKGPLVVDVKVLSEDIPLP</sequence>
<dbReference type="GO" id="GO:0030976">
    <property type="term" value="F:thiamine pyrophosphate binding"/>
    <property type="evidence" value="ECO:0007669"/>
    <property type="project" value="InterPro"/>
</dbReference>
<dbReference type="InterPro" id="IPR029035">
    <property type="entry name" value="DHS-like_NAD/FAD-binding_dom"/>
</dbReference>
<dbReference type="InterPro" id="IPR012001">
    <property type="entry name" value="Thiamin_PyroP_enz_TPP-bd_dom"/>
</dbReference>
<organism evidence="7 8">
    <name type="scientific">Methanobrevibacter oralis</name>
    <dbReference type="NCBI Taxonomy" id="66851"/>
    <lineage>
        <taxon>Archaea</taxon>
        <taxon>Methanobacteriati</taxon>
        <taxon>Methanobacteriota</taxon>
        <taxon>Methanomada group</taxon>
        <taxon>Methanobacteria</taxon>
        <taxon>Methanobacteriales</taxon>
        <taxon>Methanobacteriaceae</taxon>
        <taxon>Methanobrevibacter</taxon>
    </lineage>
</organism>
<evidence type="ECO:0000313" key="8">
    <source>
        <dbReference type="Proteomes" id="UP000077428"/>
    </source>
</evidence>
<evidence type="ECO:0000259" key="4">
    <source>
        <dbReference type="Pfam" id="PF00205"/>
    </source>
</evidence>
<comment type="caution">
    <text evidence="7">The sequence shown here is derived from an EMBL/GenBank/DDBJ whole genome shotgun (WGS) entry which is preliminary data.</text>
</comment>
<dbReference type="PATRIC" id="fig|66851.6.peg.873"/>
<dbReference type="Pfam" id="PF00205">
    <property type="entry name" value="TPP_enzyme_M"/>
    <property type="match status" value="1"/>
</dbReference>
<dbReference type="InterPro" id="IPR029061">
    <property type="entry name" value="THDP-binding"/>
</dbReference>
<dbReference type="EMBL" id="LWMU01000055">
    <property type="protein sequence ID" value="KZX13244.1"/>
    <property type="molecule type" value="Genomic_DNA"/>
</dbReference>
<dbReference type="Pfam" id="PF02775">
    <property type="entry name" value="TPP_enzyme_C"/>
    <property type="match status" value="1"/>
</dbReference>
<dbReference type="SUPFAM" id="SSF52518">
    <property type="entry name" value="Thiamin diphosphate-binding fold (THDP-binding)"/>
    <property type="match status" value="2"/>
</dbReference>
<reference evidence="8" key="1">
    <citation type="journal article" date="2016" name="Genome Announc.">
        <title>Draft Genome Sequences of Methanobrevibacter curvatus DSM11111, Methanobrevibacter cuticularis DSM11139, Methanobrevibacter filiformis DSM11501, and Methanobrevibacter oralis DSM7256.</title>
        <authorList>
            <person name="Poehlein A."/>
            <person name="Seedorf H."/>
        </authorList>
    </citation>
    <scope>NUCLEOTIDE SEQUENCE [LARGE SCALE GENOMIC DNA]</scope>
    <source>
        <strain evidence="8">DSM 7256 / JCM 30027 / ZR</strain>
    </source>
</reference>
<dbReference type="RefSeq" id="WP_042693586.1">
    <property type="nucleotide sequence ID" value="NZ_CABMAB010000023.1"/>
</dbReference>
<keyword evidence="7" id="KW-0808">Transferase</keyword>
<dbReference type="Proteomes" id="UP000077428">
    <property type="component" value="Unassembled WGS sequence"/>
</dbReference>
<dbReference type="GO" id="GO:0000287">
    <property type="term" value="F:magnesium ion binding"/>
    <property type="evidence" value="ECO:0007669"/>
    <property type="project" value="InterPro"/>
</dbReference>
<dbReference type="OrthoDB" id="6837at2157"/>
<feature type="domain" description="Thiamine pyrophosphate enzyme N-terminal TPP-binding" evidence="6">
    <location>
        <begin position="1"/>
        <end position="116"/>
    </location>
</feature>
<keyword evidence="8" id="KW-1185">Reference proteome</keyword>
<dbReference type="Pfam" id="PF02776">
    <property type="entry name" value="TPP_enzyme_N"/>
    <property type="match status" value="1"/>
</dbReference>
<dbReference type="Gene3D" id="3.40.50.1220">
    <property type="entry name" value="TPP-binding domain"/>
    <property type="match status" value="1"/>
</dbReference>
<dbReference type="Gene3D" id="3.40.50.970">
    <property type="match status" value="2"/>
</dbReference>
<dbReference type="CDD" id="cd07035">
    <property type="entry name" value="TPP_PYR_POX_like"/>
    <property type="match status" value="1"/>
</dbReference>
<dbReference type="EC" id="2.2.1.6" evidence="7"/>
<dbReference type="GO" id="GO:0003984">
    <property type="term" value="F:acetolactate synthase activity"/>
    <property type="evidence" value="ECO:0007669"/>
    <property type="project" value="UniProtKB-EC"/>
</dbReference>
<evidence type="ECO:0000256" key="1">
    <source>
        <dbReference type="ARBA" id="ARBA00007812"/>
    </source>
</evidence>
<name>A0A166BER8_METOA</name>
<dbReference type="STRING" id="66851.MBORA_07940"/>
<evidence type="ECO:0000313" key="7">
    <source>
        <dbReference type="EMBL" id="KZX13244.1"/>
    </source>
</evidence>
<gene>
    <name evidence="7" type="primary">ilvG</name>
    <name evidence="7" type="ORF">MBORA_07940</name>
</gene>
<protein>
    <submittedName>
        <fullName evidence="7">Acetolactate synthase isozyme 2 large subunit</fullName>
        <ecNumber evidence="7">2.2.1.6</ecNumber>
    </submittedName>
</protein>
<feature type="domain" description="Thiamine pyrophosphate enzyme central" evidence="4">
    <location>
        <begin position="185"/>
        <end position="304"/>
    </location>
</feature>
<dbReference type="AlphaFoldDB" id="A0A166BER8"/>
<dbReference type="GO" id="GO:0044272">
    <property type="term" value="P:sulfur compound biosynthetic process"/>
    <property type="evidence" value="ECO:0007669"/>
    <property type="project" value="UniProtKB-ARBA"/>
</dbReference>
<dbReference type="GO" id="GO:0050660">
    <property type="term" value="F:flavin adenine dinucleotide binding"/>
    <property type="evidence" value="ECO:0007669"/>
    <property type="project" value="TreeGrafter"/>
</dbReference>
<dbReference type="GO" id="GO:0009097">
    <property type="term" value="P:isoleucine biosynthetic process"/>
    <property type="evidence" value="ECO:0007669"/>
    <property type="project" value="TreeGrafter"/>
</dbReference>
<feature type="domain" description="Thiamine pyrophosphate enzyme TPP-binding" evidence="5">
    <location>
        <begin position="355"/>
        <end position="500"/>
    </location>
</feature>
<comment type="similarity">
    <text evidence="1 3">Belongs to the TPP enzyme family.</text>
</comment>
<dbReference type="FunFam" id="3.40.50.970:FF:000007">
    <property type="entry name" value="Acetolactate synthase"/>
    <property type="match status" value="1"/>
</dbReference>
<dbReference type="PANTHER" id="PTHR18968:SF13">
    <property type="entry name" value="ACETOLACTATE SYNTHASE CATALYTIC SUBUNIT, MITOCHONDRIAL"/>
    <property type="match status" value="1"/>
</dbReference>
<dbReference type="InterPro" id="IPR045229">
    <property type="entry name" value="TPP_enz"/>
</dbReference>
<evidence type="ECO:0000256" key="3">
    <source>
        <dbReference type="RuleBase" id="RU362132"/>
    </source>
</evidence>
<dbReference type="InterPro" id="IPR012000">
    <property type="entry name" value="Thiamin_PyroP_enz_cen_dom"/>
</dbReference>
<dbReference type="GO" id="GO:0005948">
    <property type="term" value="C:acetolactate synthase complex"/>
    <property type="evidence" value="ECO:0007669"/>
    <property type="project" value="TreeGrafter"/>
</dbReference>
<dbReference type="PANTHER" id="PTHR18968">
    <property type="entry name" value="THIAMINE PYROPHOSPHATE ENZYMES"/>
    <property type="match status" value="1"/>
</dbReference>
<accession>A0A166BER8</accession>
<evidence type="ECO:0000256" key="2">
    <source>
        <dbReference type="ARBA" id="ARBA00023052"/>
    </source>
</evidence>